<reference evidence="2 3" key="1">
    <citation type="journal article" date="2020" name="IScience">
        <title>Genome Sequencing of the Endangered Kingdonia uniflora (Circaeasteraceae, Ranunculales) Reveals Potential Mechanisms of Evolutionary Specialization.</title>
        <authorList>
            <person name="Sun Y."/>
            <person name="Deng T."/>
            <person name="Zhang A."/>
            <person name="Moore M.J."/>
            <person name="Landis J.B."/>
            <person name="Lin N."/>
            <person name="Zhang H."/>
            <person name="Zhang X."/>
            <person name="Huang J."/>
            <person name="Zhang X."/>
            <person name="Sun H."/>
            <person name="Wang H."/>
        </authorList>
    </citation>
    <scope>NUCLEOTIDE SEQUENCE [LARGE SCALE GENOMIC DNA]</scope>
    <source>
        <strain evidence="2">TB1705</strain>
        <tissue evidence="2">Leaf</tissue>
    </source>
</reference>
<dbReference type="Gene3D" id="1.20.140.30">
    <property type="entry name" value="MOB kinase activator"/>
    <property type="match status" value="1"/>
</dbReference>
<dbReference type="Pfam" id="PF03637">
    <property type="entry name" value="Mob1_phocein"/>
    <property type="match status" value="1"/>
</dbReference>
<dbReference type="InterPro" id="IPR005301">
    <property type="entry name" value="MOB_kinase_act_fam"/>
</dbReference>
<evidence type="ECO:0000313" key="2">
    <source>
        <dbReference type="EMBL" id="KAF6148678.1"/>
    </source>
</evidence>
<accession>A0A7J7M1M1</accession>
<comment type="caution">
    <text evidence="2">The sequence shown here is derived from an EMBL/GenBank/DDBJ whole genome shotgun (WGS) entry which is preliminary data.</text>
</comment>
<dbReference type="SUPFAM" id="SSF101152">
    <property type="entry name" value="Mob1/phocein"/>
    <property type="match status" value="1"/>
</dbReference>
<sequence length="321" mass="36647">MKNLIICSFIDPIMRGGIVERSTAKELSNVIKKQFEGFVKGRQYSNLSQLLSLKYDGSGNVRSHILKISKLVLTLKELGLTIDDTLMVYLAVWSLLQSFKIFKVHHQNQEKTWEMNVLIVGKKKFKNQGSTKKNSSQSGPGQSSRSRNGNGNLAMASCFADQWRNAIMEEMDFMSHNSVWKLAHLPQGSKPWISLTRYEYRWVDGVLIKKTIEVSAPKYMEYVMDWIESRLDDVSIFPQKLASTTVHRVNWMNFKVNPIHSNPPHNSCESIPRPETSLSSSESSSSLSSSDEELFQPQIELLHEYGKMMIEMGEAEEKSKM</sequence>
<feature type="region of interest" description="Disordered" evidence="1">
    <location>
        <begin position="262"/>
        <end position="293"/>
    </location>
</feature>
<dbReference type="EMBL" id="JACGCM010001844">
    <property type="protein sequence ID" value="KAF6148678.1"/>
    <property type="molecule type" value="Genomic_DNA"/>
</dbReference>
<dbReference type="Pfam" id="PF14223">
    <property type="entry name" value="Retrotran_gag_2"/>
    <property type="match status" value="1"/>
</dbReference>
<evidence type="ECO:0000313" key="3">
    <source>
        <dbReference type="Proteomes" id="UP000541444"/>
    </source>
</evidence>
<feature type="compositionally biased region" description="Low complexity" evidence="1">
    <location>
        <begin position="277"/>
        <end position="289"/>
    </location>
</feature>
<protein>
    <submittedName>
        <fullName evidence="2">Uncharacterized protein</fullName>
    </submittedName>
</protein>
<gene>
    <name evidence="2" type="ORF">GIB67_042637</name>
</gene>
<keyword evidence="3" id="KW-1185">Reference proteome</keyword>
<dbReference type="PANTHER" id="PTHR22599">
    <property type="entry name" value="MPS ONE BINDER KINASE ACTIVATOR-LIKE MOB"/>
    <property type="match status" value="1"/>
</dbReference>
<proteinExistence type="predicted"/>
<dbReference type="AlphaFoldDB" id="A0A7J7M1M1"/>
<feature type="compositionally biased region" description="Low complexity" evidence="1">
    <location>
        <begin position="134"/>
        <end position="151"/>
    </location>
</feature>
<feature type="region of interest" description="Disordered" evidence="1">
    <location>
        <begin position="126"/>
        <end position="151"/>
    </location>
</feature>
<dbReference type="SMART" id="SM01388">
    <property type="entry name" value="Mob1_phocein"/>
    <property type="match status" value="1"/>
</dbReference>
<name>A0A7J7M1M1_9MAGN</name>
<evidence type="ECO:0000256" key="1">
    <source>
        <dbReference type="SAM" id="MobiDB-lite"/>
    </source>
</evidence>
<organism evidence="2 3">
    <name type="scientific">Kingdonia uniflora</name>
    <dbReference type="NCBI Taxonomy" id="39325"/>
    <lineage>
        <taxon>Eukaryota</taxon>
        <taxon>Viridiplantae</taxon>
        <taxon>Streptophyta</taxon>
        <taxon>Embryophyta</taxon>
        <taxon>Tracheophyta</taxon>
        <taxon>Spermatophyta</taxon>
        <taxon>Magnoliopsida</taxon>
        <taxon>Ranunculales</taxon>
        <taxon>Circaeasteraceae</taxon>
        <taxon>Kingdonia</taxon>
    </lineage>
</organism>
<dbReference type="Proteomes" id="UP000541444">
    <property type="component" value="Unassembled WGS sequence"/>
</dbReference>
<dbReference type="InterPro" id="IPR036703">
    <property type="entry name" value="MOB_kinase_act_sf"/>
</dbReference>
<dbReference type="OrthoDB" id="1713025at2759"/>